<gene>
    <name evidence="12" type="ORF">METZ01_LOCUS245800</name>
</gene>
<keyword evidence="4" id="KW-0443">Lipid metabolism</keyword>
<feature type="transmembrane region" description="Helical" evidence="11">
    <location>
        <begin position="47"/>
        <end position="73"/>
    </location>
</feature>
<dbReference type="GO" id="GO:0008654">
    <property type="term" value="P:phospholipid biosynthetic process"/>
    <property type="evidence" value="ECO:0007669"/>
    <property type="project" value="UniProtKB-KW"/>
</dbReference>
<evidence type="ECO:0000256" key="8">
    <source>
        <dbReference type="ARBA" id="ARBA00023239"/>
    </source>
</evidence>
<evidence type="ECO:0000256" key="4">
    <source>
        <dbReference type="ARBA" id="ARBA00023098"/>
    </source>
</evidence>
<evidence type="ECO:0000256" key="10">
    <source>
        <dbReference type="ARBA" id="ARBA00023317"/>
    </source>
</evidence>
<keyword evidence="11" id="KW-0812">Transmembrane</keyword>
<evidence type="ECO:0000256" key="2">
    <source>
        <dbReference type="ARBA" id="ARBA00022516"/>
    </source>
</evidence>
<evidence type="ECO:0000256" key="11">
    <source>
        <dbReference type="SAM" id="Phobius"/>
    </source>
</evidence>
<evidence type="ECO:0000256" key="9">
    <source>
        <dbReference type="ARBA" id="ARBA00023264"/>
    </source>
</evidence>
<accession>A0A382I025</accession>
<dbReference type="AlphaFoldDB" id="A0A382I025"/>
<dbReference type="InterPro" id="IPR003817">
    <property type="entry name" value="PS_Dcarbxylase"/>
</dbReference>
<keyword evidence="2" id="KW-0444">Lipid biosynthesis</keyword>
<keyword evidence="11" id="KW-1133">Transmembrane helix</keyword>
<dbReference type="PANTHER" id="PTHR35809:SF1">
    <property type="entry name" value="ARCHAETIDYLSERINE DECARBOXYLASE PROENZYME-RELATED"/>
    <property type="match status" value="1"/>
</dbReference>
<sequence>MLVAAGEVARAPLFRIVATFSHQCVSIKVMTIDRAGFPFIGVALTPAIASIALGHPLAAFLLVALPAAVTLFFRDPERFPPRGPGAVVSPADGRVLTAGAAKSTAAPPGHWHQISIFLSPLDVHVNRVPIGGTVTQVVHTRGRFLPAYSKDAATDNERSEIWLQHDNQTVVFRQVVGALARRVVCRVVPGAKVQTGERFGIMKFGSRMDLFLPTSATLLATEGERVRAGETVIARLPDSES</sequence>
<keyword evidence="7" id="KW-0594">Phospholipid biosynthesis</keyword>
<keyword evidence="3" id="KW-0210">Decarboxylase</keyword>
<evidence type="ECO:0000256" key="6">
    <source>
        <dbReference type="ARBA" id="ARBA00023145"/>
    </source>
</evidence>
<organism evidence="12">
    <name type="scientific">marine metagenome</name>
    <dbReference type="NCBI Taxonomy" id="408172"/>
    <lineage>
        <taxon>unclassified sequences</taxon>
        <taxon>metagenomes</taxon>
        <taxon>ecological metagenomes</taxon>
    </lineage>
</organism>
<reference evidence="12" key="1">
    <citation type="submission" date="2018-05" db="EMBL/GenBank/DDBJ databases">
        <authorList>
            <person name="Lanie J.A."/>
            <person name="Ng W.-L."/>
            <person name="Kazmierczak K.M."/>
            <person name="Andrzejewski T.M."/>
            <person name="Davidsen T.M."/>
            <person name="Wayne K.J."/>
            <person name="Tettelin H."/>
            <person name="Glass J.I."/>
            <person name="Rusch D."/>
            <person name="Podicherti R."/>
            <person name="Tsui H.-C.T."/>
            <person name="Winkler M.E."/>
        </authorList>
    </citation>
    <scope>NUCLEOTIDE SEQUENCE</scope>
</reference>
<evidence type="ECO:0000256" key="7">
    <source>
        <dbReference type="ARBA" id="ARBA00023209"/>
    </source>
</evidence>
<feature type="non-terminal residue" evidence="12">
    <location>
        <position position="241"/>
    </location>
</feature>
<evidence type="ECO:0000256" key="1">
    <source>
        <dbReference type="ARBA" id="ARBA00022475"/>
    </source>
</evidence>
<dbReference type="InterPro" id="IPR033175">
    <property type="entry name" value="PSD-A"/>
</dbReference>
<evidence type="ECO:0000256" key="5">
    <source>
        <dbReference type="ARBA" id="ARBA00023136"/>
    </source>
</evidence>
<keyword evidence="10" id="KW-0670">Pyruvate</keyword>
<dbReference type="HAMAP" id="MF_00664">
    <property type="entry name" value="PS_decarb_PSD_A"/>
    <property type="match status" value="1"/>
</dbReference>
<proteinExistence type="inferred from homology"/>
<keyword evidence="8" id="KW-0456">Lyase</keyword>
<keyword evidence="6" id="KW-0865">Zymogen</keyword>
<evidence type="ECO:0008006" key="13">
    <source>
        <dbReference type="Google" id="ProtNLM"/>
    </source>
</evidence>
<protein>
    <recommendedName>
        <fullName evidence="13">Phosphatidylserine decarboxylase</fullName>
    </recommendedName>
</protein>
<dbReference type="Pfam" id="PF02666">
    <property type="entry name" value="PS_Dcarbxylase"/>
    <property type="match status" value="1"/>
</dbReference>
<name>A0A382I025_9ZZZZ</name>
<keyword evidence="9" id="KW-1208">Phospholipid metabolism</keyword>
<dbReference type="GO" id="GO:0004609">
    <property type="term" value="F:phosphatidylserine decarboxylase activity"/>
    <property type="evidence" value="ECO:0007669"/>
    <property type="project" value="InterPro"/>
</dbReference>
<evidence type="ECO:0000256" key="3">
    <source>
        <dbReference type="ARBA" id="ARBA00022793"/>
    </source>
</evidence>
<dbReference type="EMBL" id="UINC01064360">
    <property type="protein sequence ID" value="SVB92946.1"/>
    <property type="molecule type" value="Genomic_DNA"/>
</dbReference>
<keyword evidence="5 11" id="KW-0472">Membrane</keyword>
<keyword evidence="1" id="KW-1003">Cell membrane</keyword>
<dbReference type="PANTHER" id="PTHR35809">
    <property type="entry name" value="ARCHAETIDYLSERINE DECARBOXYLASE PROENZYME-RELATED"/>
    <property type="match status" value="1"/>
</dbReference>
<evidence type="ECO:0000313" key="12">
    <source>
        <dbReference type="EMBL" id="SVB92946.1"/>
    </source>
</evidence>